<dbReference type="AlphaFoldDB" id="A0A6S7J8V2"/>
<feature type="compositionally biased region" description="Basic and acidic residues" evidence="1">
    <location>
        <begin position="47"/>
        <end position="57"/>
    </location>
</feature>
<reference evidence="2" key="1">
    <citation type="submission" date="2020-04" db="EMBL/GenBank/DDBJ databases">
        <authorList>
            <person name="Alioto T."/>
            <person name="Alioto T."/>
            <person name="Gomez Garrido J."/>
        </authorList>
    </citation>
    <scope>NUCLEOTIDE SEQUENCE</scope>
    <source>
        <strain evidence="2">A484AB</strain>
    </source>
</reference>
<dbReference type="Proteomes" id="UP001152795">
    <property type="component" value="Unassembled WGS sequence"/>
</dbReference>
<dbReference type="EMBL" id="CACRXK020007935">
    <property type="protein sequence ID" value="CAB4013581.1"/>
    <property type="molecule type" value="Genomic_DNA"/>
</dbReference>
<name>A0A6S7J8V2_PARCT</name>
<evidence type="ECO:0000313" key="3">
    <source>
        <dbReference type="Proteomes" id="UP001152795"/>
    </source>
</evidence>
<keyword evidence="3" id="KW-1185">Reference proteome</keyword>
<protein>
    <submittedName>
        <fullName evidence="2">Uncharacterized protein</fullName>
    </submittedName>
</protein>
<accession>A0A6S7J8V2</accession>
<feature type="compositionally biased region" description="Basic residues" evidence="1">
    <location>
        <begin position="36"/>
        <end position="46"/>
    </location>
</feature>
<comment type="caution">
    <text evidence="2">The sequence shown here is derived from an EMBL/GenBank/DDBJ whole genome shotgun (WGS) entry which is preliminary data.</text>
</comment>
<feature type="region of interest" description="Disordered" evidence="1">
    <location>
        <begin position="26"/>
        <end position="57"/>
    </location>
</feature>
<sequence>MTLAKIPQNEQTVKAEEIKDKIRMTGSARKASEVQKKKRVAQRRAKLVREQEASERE</sequence>
<proteinExistence type="predicted"/>
<evidence type="ECO:0000313" key="2">
    <source>
        <dbReference type="EMBL" id="CAB4013581.1"/>
    </source>
</evidence>
<gene>
    <name evidence="2" type="ORF">PACLA_8A013585</name>
</gene>
<organism evidence="2 3">
    <name type="scientific">Paramuricea clavata</name>
    <name type="common">Red gorgonian</name>
    <name type="synonym">Violescent sea-whip</name>
    <dbReference type="NCBI Taxonomy" id="317549"/>
    <lineage>
        <taxon>Eukaryota</taxon>
        <taxon>Metazoa</taxon>
        <taxon>Cnidaria</taxon>
        <taxon>Anthozoa</taxon>
        <taxon>Octocorallia</taxon>
        <taxon>Malacalcyonacea</taxon>
        <taxon>Plexauridae</taxon>
        <taxon>Paramuricea</taxon>
    </lineage>
</organism>
<evidence type="ECO:0000256" key="1">
    <source>
        <dbReference type="SAM" id="MobiDB-lite"/>
    </source>
</evidence>
<feature type="non-terminal residue" evidence="2">
    <location>
        <position position="57"/>
    </location>
</feature>